<dbReference type="Proteomes" id="UP001254608">
    <property type="component" value="Unassembled WGS sequence"/>
</dbReference>
<dbReference type="PANTHER" id="PTHR43334:SF1">
    <property type="entry name" value="3-HYDROXYPROPIONATE--COA LIGASE [ADP-FORMING]"/>
    <property type="match status" value="1"/>
</dbReference>
<gene>
    <name evidence="5" type="ORF">RM530_03040</name>
</gene>
<accession>A0ABU2WEP3</accession>
<dbReference type="InterPro" id="IPR000182">
    <property type="entry name" value="GNAT_dom"/>
</dbReference>
<evidence type="ECO:0000259" key="4">
    <source>
        <dbReference type="PROSITE" id="PS51186"/>
    </source>
</evidence>
<dbReference type="InterPro" id="IPR051538">
    <property type="entry name" value="Acyl-CoA_Synth/Transferase"/>
</dbReference>
<evidence type="ECO:0000313" key="5">
    <source>
        <dbReference type="EMBL" id="MDT0496343.1"/>
    </source>
</evidence>
<dbReference type="PANTHER" id="PTHR43334">
    <property type="entry name" value="ACETATE--COA LIGASE [ADP-FORMING]"/>
    <property type="match status" value="1"/>
</dbReference>
<evidence type="ECO:0000256" key="2">
    <source>
        <dbReference type="ARBA" id="ARBA00022741"/>
    </source>
</evidence>
<sequence length="780" mass="83743">MTIRNLDFLLRPRRIVICGAPRTASHRQILANLERSKPVLQRYTLGFDREGWGSAQADTPPIVELGIVFEPDSLPVATLGRLIESGCRALLWGADEAPSQAVLEAARPQRVRILGPRSGGVAWPGLALNATTYEQPIGKGRVALIAQSSSVAAAALDWAAGRELGFSWVAVTGGEADVDIGDLLDTAAVDPISHAVVLQMSRLKSARKFMSAARACARNKPVLVLQTPPHGIGLRDPVRSAALQRAGLIECEVLGGLFDGIAALERLPNQQRFRVIVAGNGAGVCALGLAAIGRHGLQYTDLAASSRTAISGIFAGTRFLAGSVDLCGAPPESIARIVRALSEDPGVDSVLLMHSPRAGQPHDQTAQAVAGLGLGARVLTVWLGLETALQARAYSSEMTVPTFASADEAMRALRYRQQYRSTQELLMQTPPPLDLPQIDREKISGLLAAAARHGTAMEPALTAEVMSHYGLSMAADKADSTLVVEVAILRHEEFGQYLRVRGSALWSGRGAAHGFAPLDPLLARRLLEEAGVVAAMARRGWDAAAYAAVLVHIGQMLVDQPAIANAVLRLAPDARGLPILLPDSTLTLTDAPEPPRRRLALAPYPADLAQGVTLKQGREFHIRVVRPADETAVIRLLERSDPENIRLRFFGYIRQFSHAMAARLTQLDYDREIAFVAIPRGTARIVALAHLIADPDAGSAEFSLLVHQDFARVGLGRFLLGELVRHGRRQGIHTVFGEILAENWPMLSLARALGFTVRHARHDPGSMHAEIQTGAPAHVQ</sequence>
<evidence type="ECO:0000256" key="3">
    <source>
        <dbReference type="ARBA" id="ARBA00022840"/>
    </source>
</evidence>
<keyword evidence="2" id="KW-0547">Nucleotide-binding</keyword>
<comment type="caution">
    <text evidence="5">The sequence shown here is derived from an EMBL/GenBank/DDBJ whole genome shotgun (WGS) entry which is preliminary data.</text>
</comment>
<dbReference type="Pfam" id="PF00583">
    <property type="entry name" value="Acetyltransf_1"/>
    <property type="match status" value="1"/>
</dbReference>
<keyword evidence="1" id="KW-0436">Ligase</keyword>
<dbReference type="InterPro" id="IPR016102">
    <property type="entry name" value="Succinyl-CoA_synth-like"/>
</dbReference>
<dbReference type="PROSITE" id="PS51186">
    <property type="entry name" value="GNAT"/>
    <property type="match status" value="1"/>
</dbReference>
<dbReference type="InterPro" id="IPR032875">
    <property type="entry name" value="Succ_CoA_lig_flav_dom"/>
</dbReference>
<dbReference type="EMBL" id="JAVRIC010000003">
    <property type="protein sequence ID" value="MDT0496343.1"/>
    <property type="molecule type" value="Genomic_DNA"/>
</dbReference>
<keyword evidence="6" id="KW-1185">Reference proteome</keyword>
<dbReference type="SUPFAM" id="SSF55729">
    <property type="entry name" value="Acyl-CoA N-acyltransferases (Nat)"/>
    <property type="match status" value="1"/>
</dbReference>
<dbReference type="SUPFAM" id="SSF52210">
    <property type="entry name" value="Succinyl-CoA synthetase domains"/>
    <property type="match status" value="2"/>
</dbReference>
<evidence type="ECO:0000313" key="6">
    <source>
        <dbReference type="Proteomes" id="UP001254608"/>
    </source>
</evidence>
<proteinExistence type="predicted"/>
<reference evidence="5 6" key="1">
    <citation type="submission" date="2023-09" db="EMBL/GenBank/DDBJ databases">
        <authorList>
            <person name="Rey-Velasco X."/>
        </authorList>
    </citation>
    <scope>NUCLEOTIDE SEQUENCE [LARGE SCALE GENOMIC DNA]</scope>
    <source>
        <strain evidence="5 6">W345</strain>
    </source>
</reference>
<dbReference type="InterPro" id="IPR016181">
    <property type="entry name" value="Acyl_CoA_acyltransferase"/>
</dbReference>
<name>A0ABU2WEP3_9GAMM</name>
<dbReference type="Pfam" id="PF13607">
    <property type="entry name" value="Succ_CoA_lig"/>
    <property type="match status" value="1"/>
</dbReference>
<dbReference type="Gene3D" id="3.40.630.30">
    <property type="match status" value="1"/>
</dbReference>
<organism evidence="5 6">
    <name type="scientific">Banduia mediterranea</name>
    <dbReference type="NCBI Taxonomy" id="3075609"/>
    <lineage>
        <taxon>Bacteria</taxon>
        <taxon>Pseudomonadati</taxon>
        <taxon>Pseudomonadota</taxon>
        <taxon>Gammaproteobacteria</taxon>
        <taxon>Nevskiales</taxon>
        <taxon>Algiphilaceae</taxon>
        <taxon>Banduia</taxon>
    </lineage>
</organism>
<dbReference type="Gene3D" id="3.40.50.261">
    <property type="entry name" value="Succinyl-CoA synthetase domains"/>
    <property type="match status" value="2"/>
</dbReference>
<evidence type="ECO:0000256" key="1">
    <source>
        <dbReference type="ARBA" id="ARBA00022598"/>
    </source>
</evidence>
<dbReference type="RefSeq" id="WP_311363736.1">
    <property type="nucleotide sequence ID" value="NZ_JAVRIC010000003.1"/>
</dbReference>
<keyword evidence="3" id="KW-0067">ATP-binding</keyword>
<feature type="domain" description="N-acetyltransferase" evidence="4">
    <location>
        <begin position="620"/>
        <end position="772"/>
    </location>
</feature>
<protein>
    <recommendedName>
        <fullName evidence="4">N-acetyltransferase domain-containing protein</fullName>
    </recommendedName>
</protein>